<protein>
    <submittedName>
        <fullName evidence="2">Uncharacterized protein</fullName>
    </submittedName>
</protein>
<dbReference type="Gene3D" id="1.10.287.1060">
    <property type="entry name" value="ESAT-6-like"/>
    <property type="match status" value="1"/>
</dbReference>
<organism evidence="2 3">
    <name type="scientific">Mycolicibacterium chlorophenolicum</name>
    <dbReference type="NCBI Taxonomy" id="37916"/>
    <lineage>
        <taxon>Bacteria</taxon>
        <taxon>Bacillati</taxon>
        <taxon>Actinomycetota</taxon>
        <taxon>Actinomycetes</taxon>
        <taxon>Mycobacteriales</taxon>
        <taxon>Mycobacteriaceae</taxon>
        <taxon>Mycolicibacterium</taxon>
    </lineage>
</organism>
<dbReference type="PATRIC" id="fig|37916.4.peg.1024"/>
<dbReference type="RefSeq" id="WP_048469117.1">
    <property type="nucleotide sequence ID" value="NZ_JYNL01000009.1"/>
</dbReference>
<evidence type="ECO:0000313" key="2">
    <source>
        <dbReference type="EMBL" id="KMO82522.1"/>
    </source>
</evidence>
<dbReference type="AlphaFoldDB" id="A0A0J6WLF6"/>
<sequence length="99" mass="9937">MQPEAVAASAGQLHGCHEEMTRRHEGARTVAAAAKHGLVGDSAAAFAAKASGWAGFSAQASSLIAAHAEILHQAARAVPATDRGSAGRIDRASAPRLGS</sequence>
<dbReference type="SUPFAM" id="SSF140453">
    <property type="entry name" value="EsxAB dimer-like"/>
    <property type="match status" value="1"/>
</dbReference>
<reference evidence="2 3" key="1">
    <citation type="journal article" date="2015" name="Genome Biol. Evol.">
        <title>Characterization of Three Mycobacterium spp. with Potential Use in Bioremediation by Genome Sequencing and Comparative Genomics.</title>
        <authorList>
            <person name="Das S."/>
            <person name="Pettersson B.M."/>
            <person name="Behra P.R."/>
            <person name="Ramesh M."/>
            <person name="Dasgupta S."/>
            <person name="Bhattacharya A."/>
            <person name="Kirsebom L.A."/>
        </authorList>
    </citation>
    <scope>NUCLEOTIDE SEQUENCE [LARGE SCALE GENOMIC DNA]</scope>
    <source>
        <strain evidence="2 3">DSM 43826</strain>
    </source>
</reference>
<evidence type="ECO:0000313" key="3">
    <source>
        <dbReference type="Proteomes" id="UP000036513"/>
    </source>
</evidence>
<feature type="compositionally biased region" description="Basic and acidic residues" evidence="1">
    <location>
        <begin position="15"/>
        <end position="25"/>
    </location>
</feature>
<accession>A0A0J6WLF6</accession>
<dbReference type="InterPro" id="IPR036689">
    <property type="entry name" value="ESAT-6-like_sf"/>
</dbReference>
<dbReference type="EMBL" id="JYNL01000009">
    <property type="protein sequence ID" value="KMO82522.1"/>
    <property type="molecule type" value="Genomic_DNA"/>
</dbReference>
<gene>
    <name evidence="2" type="ORF">MCHLDSM_01145</name>
</gene>
<dbReference type="Proteomes" id="UP000036513">
    <property type="component" value="Unassembled WGS sequence"/>
</dbReference>
<feature type="region of interest" description="Disordered" evidence="1">
    <location>
        <begin position="76"/>
        <end position="99"/>
    </location>
</feature>
<dbReference type="STRING" id="37916.MCHLDSM_01145"/>
<keyword evidence="3" id="KW-1185">Reference proteome</keyword>
<proteinExistence type="predicted"/>
<comment type="caution">
    <text evidence="2">The sequence shown here is derived from an EMBL/GenBank/DDBJ whole genome shotgun (WGS) entry which is preliminary data.</text>
</comment>
<name>A0A0J6WLF6_9MYCO</name>
<evidence type="ECO:0000256" key="1">
    <source>
        <dbReference type="SAM" id="MobiDB-lite"/>
    </source>
</evidence>
<feature type="region of interest" description="Disordered" evidence="1">
    <location>
        <begin position="1"/>
        <end position="25"/>
    </location>
</feature>